<gene>
    <name evidence="2" type="ORF">EYF80_000507</name>
</gene>
<feature type="compositionally biased region" description="Basic and acidic residues" evidence="1">
    <location>
        <begin position="16"/>
        <end position="35"/>
    </location>
</feature>
<keyword evidence="3" id="KW-1185">Reference proteome</keyword>
<reference evidence="2 3" key="1">
    <citation type="submission" date="2019-03" db="EMBL/GenBank/DDBJ databases">
        <title>First draft genome of Liparis tanakae, snailfish: a comprehensive survey of snailfish specific genes.</title>
        <authorList>
            <person name="Kim W."/>
            <person name="Song I."/>
            <person name="Jeong J.-H."/>
            <person name="Kim D."/>
            <person name="Kim S."/>
            <person name="Ryu S."/>
            <person name="Song J.Y."/>
            <person name="Lee S.K."/>
        </authorList>
    </citation>
    <scope>NUCLEOTIDE SEQUENCE [LARGE SCALE GENOMIC DNA]</scope>
    <source>
        <tissue evidence="2">Muscle</tissue>
    </source>
</reference>
<comment type="caution">
    <text evidence="2">The sequence shown here is derived from an EMBL/GenBank/DDBJ whole genome shotgun (WGS) entry which is preliminary data.</text>
</comment>
<name>A0A4Z2JG31_9TELE</name>
<dbReference type="AlphaFoldDB" id="A0A4Z2JG31"/>
<feature type="region of interest" description="Disordered" evidence="1">
    <location>
        <begin position="1"/>
        <end position="40"/>
    </location>
</feature>
<dbReference type="EMBL" id="SRLO01000002">
    <property type="protein sequence ID" value="TNN89219.1"/>
    <property type="molecule type" value="Genomic_DNA"/>
</dbReference>
<protein>
    <submittedName>
        <fullName evidence="2">Uncharacterized protein</fullName>
    </submittedName>
</protein>
<sequence length="73" mass="7589">MDNSSSSHIGQSERCCQLDDKHRRRATEGESDGGRDGGGGLMGIGLFRGCGDAVGGREEMGGGTLPFFPSNTI</sequence>
<evidence type="ECO:0000313" key="3">
    <source>
        <dbReference type="Proteomes" id="UP000314294"/>
    </source>
</evidence>
<dbReference type="Proteomes" id="UP000314294">
    <property type="component" value="Unassembled WGS sequence"/>
</dbReference>
<accession>A0A4Z2JG31</accession>
<evidence type="ECO:0000256" key="1">
    <source>
        <dbReference type="SAM" id="MobiDB-lite"/>
    </source>
</evidence>
<organism evidence="2 3">
    <name type="scientific">Liparis tanakae</name>
    <name type="common">Tanaka's snailfish</name>
    <dbReference type="NCBI Taxonomy" id="230148"/>
    <lineage>
        <taxon>Eukaryota</taxon>
        <taxon>Metazoa</taxon>
        <taxon>Chordata</taxon>
        <taxon>Craniata</taxon>
        <taxon>Vertebrata</taxon>
        <taxon>Euteleostomi</taxon>
        <taxon>Actinopterygii</taxon>
        <taxon>Neopterygii</taxon>
        <taxon>Teleostei</taxon>
        <taxon>Neoteleostei</taxon>
        <taxon>Acanthomorphata</taxon>
        <taxon>Eupercaria</taxon>
        <taxon>Perciformes</taxon>
        <taxon>Cottioidei</taxon>
        <taxon>Cottales</taxon>
        <taxon>Liparidae</taxon>
        <taxon>Liparis</taxon>
    </lineage>
</organism>
<proteinExistence type="predicted"/>
<evidence type="ECO:0000313" key="2">
    <source>
        <dbReference type="EMBL" id="TNN89219.1"/>
    </source>
</evidence>
<feature type="compositionally biased region" description="Polar residues" evidence="1">
    <location>
        <begin position="1"/>
        <end position="10"/>
    </location>
</feature>